<evidence type="ECO:0000313" key="1">
    <source>
        <dbReference type="EMBL" id="MET3587770.1"/>
    </source>
</evidence>
<comment type="caution">
    <text evidence="1">The sequence shown here is derived from an EMBL/GenBank/DDBJ whole genome shotgun (WGS) entry which is preliminary data.</text>
</comment>
<protein>
    <recommendedName>
        <fullName evidence="3">SIR2-like domain-containing protein</fullName>
    </recommendedName>
</protein>
<name>A0ABV2HB41_9HYPH</name>
<dbReference type="Proteomes" id="UP001549031">
    <property type="component" value="Unassembled WGS sequence"/>
</dbReference>
<accession>A0ABV2HB41</accession>
<reference evidence="1 2" key="1">
    <citation type="submission" date="2024-06" db="EMBL/GenBank/DDBJ databases">
        <title>Genomic Encyclopedia of Type Strains, Phase IV (KMG-IV): sequencing the most valuable type-strain genomes for metagenomic binning, comparative biology and taxonomic classification.</title>
        <authorList>
            <person name="Goeker M."/>
        </authorList>
    </citation>
    <scope>NUCLEOTIDE SEQUENCE [LARGE SCALE GENOMIC DNA]</scope>
    <source>
        <strain evidence="1 2">DSM 105042</strain>
    </source>
</reference>
<gene>
    <name evidence="1" type="ORF">ABID21_003901</name>
</gene>
<keyword evidence="2" id="KW-1185">Reference proteome</keyword>
<dbReference type="EMBL" id="JBEPLJ010000016">
    <property type="protein sequence ID" value="MET3587770.1"/>
    <property type="molecule type" value="Genomic_DNA"/>
</dbReference>
<evidence type="ECO:0008006" key="3">
    <source>
        <dbReference type="Google" id="ProtNLM"/>
    </source>
</evidence>
<sequence>MKMKDGGRSSAKPDLEAAFEHHGKPYAKITNARDLTEVSEGVTQIIRFHGDLDDPASLVLAESDHFERLSFETPLDVRFRADALGKTVLFIGYSMSDMNIRLLLYRLRQTWHQVPIVVGRIDDGKSRLTNSSWAADLATLLLASAPIVSQPVAEQVHVSAPEAVVFRHCLIVDVWFRKKIAIQLQFVGHILRQCLPGRQANLHGDTCAHEQDSQASPPNPPPIMTIWRLELCEADRRNLIPPLMMFDFCHQRVPRRLGRRRAGWV</sequence>
<proteinExistence type="predicted"/>
<organism evidence="1 2">
    <name type="scientific">Pseudorhizobium tarimense</name>
    <dbReference type="NCBI Taxonomy" id="1079109"/>
    <lineage>
        <taxon>Bacteria</taxon>
        <taxon>Pseudomonadati</taxon>
        <taxon>Pseudomonadota</taxon>
        <taxon>Alphaproteobacteria</taxon>
        <taxon>Hyphomicrobiales</taxon>
        <taxon>Rhizobiaceae</taxon>
        <taxon>Rhizobium/Agrobacterium group</taxon>
        <taxon>Pseudorhizobium</taxon>
    </lineage>
</organism>
<evidence type="ECO:0000313" key="2">
    <source>
        <dbReference type="Proteomes" id="UP001549031"/>
    </source>
</evidence>
<dbReference type="Pfam" id="PF13289">
    <property type="entry name" value="SIR2_2"/>
    <property type="match status" value="1"/>
</dbReference>